<reference evidence="3 4" key="1">
    <citation type="journal article" date="2020" name="Fungal Divers.">
        <title>Resolving the Mortierellaceae phylogeny through synthesis of multi-gene phylogenetics and phylogenomics.</title>
        <authorList>
            <person name="Vandepol N."/>
            <person name="Liber J."/>
            <person name="Desiro A."/>
            <person name="Na H."/>
            <person name="Kennedy M."/>
            <person name="Barry K."/>
            <person name="Grigoriev I.V."/>
            <person name="Miller A.N."/>
            <person name="O'Donnell K."/>
            <person name="Stajich J.E."/>
            <person name="Bonito G."/>
        </authorList>
    </citation>
    <scope>NUCLEOTIDE SEQUENCE [LARGE SCALE GENOMIC DNA]</scope>
    <source>
        <strain evidence="3 4">AD045</strain>
    </source>
</reference>
<protein>
    <submittedName>
        <fullName evidence="3">Uncharacterized protein</fullName>
    </submittedName>
</protein>
<feature type="compositionally biased region" description="Basic and acidic residues" evidence="1">
    <location>
        <begin position="384"/>
        <end position="399"/>
    </location>
</feature>
<evidence type="ECO:0000256" key="2">
    <source>
        <dbReference type="SAM" id="SignalP"/>
    </source>
</evidence>
<gene>
    <name evidence="3" type="ORF">BGZ96_004433</name>
</gene>
<sequence length="435" mass="46607">MKFLLQLSLATLLVASTFAASANTPTSPFDTPAAAASAASASAKAPGIEVQDFINDLQFQAMAPHLILQLSPSSSSFSPLSPASYNQDGTPLSSSPIADTKIPLLNDIIEIISMTIFNTKHADWSRLEAAKLRAIQNHGEEVVDLWGDLNAMDVHRAAVIVKTIYDTVVHIPATNKETYAARLQDPKTKAKAGSFWDFLGFGLVKTSEAVKGVKSLVSPPSFTCETTDEAYLRGVDETVYYSSLTDGLAGGTLDAAPFNSAVKSLGLGTIIASVGRLAIELHMAQAVARLADLNPAEDAVRTMIYLALQAATPHDETAQAARDLFNIKRRNLVSRVPFGALKSLEDSSALALLTQGAGHSSGGGPKLFSGIPVLRNLVQTNEQQKQEKKPEGHEHEQKVLKISKRSLRRDEAIKNAMVLAKQRAAKAEANQNKEL</sequence>
<keyword evidence="2" id="KW-0732">Signal</keyword>
<name>A0ABQ7K760_9FUNG</name>
<feature type="signal peptide" evidence="2">
    <location>
        <begin position="1"/>
        <end position="19"/>
    </location>
</feature>
<dbReference type="Proteomes" id="UP001194696">
    <property type="component" value="Unassembled WGS sequence"/>
</dbReference>
<accession>A0ABQ7K760</accession>
<dbReference type="EMBL" id="JAAAIM010000207">
    <property type="protein sequence ID" value="KAG0292199.1"/>
    <property type="molecule type" value="Genomic_DNA"/>
</dbReference>
<keyword evidence="4" id="KW-1185">Reference proteome</keyword>
<evidence type="ECO:0000256" key="1">
    <source>
        <dbReference type="SAM" id="MobiDB-lite"/>
    </source>
</evidence>
<evidence type="ECO:0000313" key="3">
    <source>
        <dbReference type="EMBL" id="KAG0292199.1"/>
    </source>
</evidence>
<feature type="region of interest" description="Disordered" evidence="1">
    <location>
        <begin position="381"/>
        <end position="405"/>
    </location>
</feature>
<evidence type="ECO:0000313" key="4">
    <source>
        <dbReference type="Proteomes" id="UP001194696"/>
    </source>
</evidence>
<proteinExistence type="predicted"/>
<comment type="caution">
    <text evidence="3">The sequence shown here is derived from an EMBL/GenBank/DDBJ whole genome shotgun (WGS) entry which is preliminary data.</text>
</comment>
<organism evidence="3 4">
    <name type="scientific">Linnemannia gamsii</name>
    <dbReference type="NCBI Taxonomy" id="64522"/>
    <lineage>
        <taxon>Eukaryota</taxon>
        <taxon>Fungi</taxon>
        <taxon>Fungi incertae sedis</taxon>
        <taxon>Mucoromycota</taxon>
        <taxon>Mortierellomycotina</taxon>
        <taxon>Mortierellomycetes</taxon>
        <taxon>Mortierellales</taxon>
        <taxon>Mortierellaceae</taxon>
        <taxon>Linnemannia</taxon>
    </lineage>
</organism>
<feature type="chain" id="PRO_5045793664" evidence="2">
    <location>
        <begin position="20"/>
        <end position="435"/>
    </location>
</feature>